<reference evidence="19" key="1">
    <citation type="submission" date="2020-11" db="EMBL/GenBank/DDBJ databases">
        <authorList>
            <person name="Tran Van P."/>
        </authorList>
    </citation>
    <scope>NUCLEOTIDE SEQUENCE</scope>
</reference>
<dbReference type="PROSITE" id="PS50005">
    <property type="entry name" value="TPR"/>
    <property type="match status" value="2"/>
</dbReference>
<dbReference type="PROSITE" id="PS50293">
    <property type="entry name" value="TPR_REGION"/>
    <property type="match status" value="1"/>
</dbReference>
<comment type="function">
    <text evidence="1">Transfers mannosyl residues to the hydroxyl group of serine or threonine residues.</text>
</comment>
<dbReference type="Pfam" id="PF13432">
    <property type="entry name" value="TPR_16"/>
    <property type="match status" value="1"/>
</dbReference>
<keyword evidence="11" id="KW-0256">Endoplasmic reticulum</keyword>
<feature type="transmembrane region" description="Helical" evidence="17">
    <location>
        <begin position="399"/>
        <end position="422"/>
    </location>
</feature>
<evidence type="ECO:0000256" key="4">
    <source>
        <dbReference type="ARBA" id="ARBA00004922"/>
    </source>
</evidence>
<dbReference type="Proteomes" id="UP000728032">
    <property type="component" value="Unassembled WGS sequence"/>
</dbReference>
<keyword evidence="13 17" id="KW-0472">Membrane</keyword>
<dbReference type="AlphaFoldDB" id="A0A7R9L912"/>
<evidence type="ECO:0000256" key="7">
    <source>
        <dbReference type="ARBA" id="ARBA00022679"/>
    </source>
</evidence>
<evidence type="ECO:0000256" key="8">
    <source>
        <dbReference type="ARBA" id="ARBA00022692"/>
    </source>
</evidence>
<dbReference type="EC" id="2.4.1.109" evidence="6"/>
<evidence type="ECO:0000256" key="10">
    <source>
        <dbReference type="ARBA" id="ARBA00022803"/>
    </source>
</evidence>
<dbReference type="GO" id="GO:0004169">
    <property type="term" value="F:dolichyl-phosphate-mannose-protein mannosyltransferase activity"/>
    <property type="evidence" value="ECO:0007669"/>
    <property type="project" value="UniProtKB-EC"/>
</dbReference>
<dbReference type="GO" id="GO:0005783">
    <property type="term" value="C:endoplasmic reticulum"/>
    <property type="evidence" value="ECO:0007669"/>
    <property type="project" value="UniProtKB-SubCell"/>
</dbReference>
<evidence type="ECO:0000256" key="13">
    <source>
        <dbReference type="ARBA" id="ARBA00023136"/>
    </source>
</evidence>
<feature type="transmembrane region" description="Helical" evidence="17">
    <location>
        <begin position="164"/>
        <end position="184"/>
    </location>
</feature>
<evidence type="ECO:0000256" key="11">
    <source>
        <dbReference type="ARBA" id="ARBA00022824"/>
    </source>
</evidence>
<keyword evidence="7" id="KW-0808">Transferase</keyword>
<keyword evidence="20" id="KW-1185">Reference proteome</keyword>
<accession>A0A7R9L912</accession>
<feature type="transmembrane region" description="Helical" evidence="17">
    <location>
        <begin position="58"/>
        <end position="79"/>
    </location>
</feature>
<evidence type="ECO:0000313" key="19">
    <source>
        <dbReference type="EMBL" id="CAD7637315.1"/>
    </source>
</evidence>
<dbReference type="InterPro" id="IPR013618">
    <property type="entry name" value="TMTC_DUF1736"/>
</dbReference>
<evidence type="ECO:0000256" key="3">
    <source>
        <dbReference type="ARBA" id="ARBA00004240"/>
    </source>
</evidence>
<dbReference type="Gene3D" id="1.25.40.10">
    <property type="entry name" value="Tetratricopeptide repeat domain"/>
    <property type="match status" value="3"/>
</dbReference>
<evidence type="ECO:0000256" key="2">
    <source>
        <dbReference type="ARBA" id="ARBA00004141"/>
    </source>
</evidence>
<comment type="pathway">
    <text evidence="4">Protein modification; protein glycosylation.</text>
</comment>
<dbReference type="InterPro" id="IPR019734">
    <property type="entry name" value="TPR_rpt"/>
</dbReference>
<gene>
    <name evidence="19" type="ORF">ONB1V03_LOCUS745</name>
</gene>
<feature type="transmembrane region" description="Helical" evidence="17">
    <location>
        <begin position="139"/>
        <end position="157"/>
    </location>
</feature>
<dbReference type="InterPro" id="IPR011990">
    <property type="entry name" value="TPR-like_helical_dom_sf"/>
</dbReference>
<evidence type="ECO:0000313" key="20">
    <source>
        <dbReference type="Proteomes" id="UP000728032"/>
    </source>
</evidence>
<evidence type="ECO:0000256" key="1">
    <source>
        <dbReference type="ARBA" id="ARBA00003582"/>
    </source>
</evidence>
<evidence type="ECO:0000256" key="6">
    <source>
        <dbReference type="ARBA" id="ARBA00012839"/>
    </source>
</evidence>
<feature type="transmembrane region" description="Helical" evidence="17">
    <location>
        <begin position="373"/>
        <end position="392"/>
    </location>
</feature>
<evidence type="ECO:0000256" key="14">
    <source>
        <dbReference type="ARBA" id="ARBA00045085"/>
    </source>
</evidence>
<evidence type="ECO:0000256" key="16">
    <source>
        <dbReference type="PROSITE-ProRule" id="PRU00339"/>
    </source>
</evidence>
<feature type="repeat" description="TPR" evidence="16">
    <location>
        <begin position="498"/>
        <end position="531"/>
    </location>
</feature>
<feature type="domain" description="DUF1736" evidence="18">
    <location>
        <begin position="312"/>
        <end position="383"/>
    </location>
</feature>
<evidence type="ECO:0000259" key="18">
    <source>
        <dbReference type="Pfam" id="PF08409"/>
    </source>
</evidence>
<protein>
    <recommendedName>
        <fullName evidence="6">dolichyl-phosphate-mannose--protein mannosyltransferase</fullName>
        <ecNumber evidence="6">2.4.1.109</ecNumber>
    </recommendedName>
</protein>
<keyword evidence="8 17" id="KW-0812">Transmembrane</keyword>
<dbReference type="GO" id="GO:0016020">
    <property type="term" value="C:membrane"/>
    <property type="evidence" value="ECO:0007669"/>
    <property type="project" value="UniProtKB-SubCell"/>
</dbReference>
<comment type="similarity">
    <text evidence="5">Belongs to the TMTC family.</text>
</comment>
<comment type="catalytic activity">
    <reaction evidence="14">
        <text>a di-trans,poly-cis-dolichyl beta-D-mannosyl phosphate + L-threonyl-[protein] = 3-O-(alpha-D-mannosyl)-L-threonyl-[protein] + a di-trans,poly-cis-dolichyl phosphate + H(+)</text>
        <dbReference type="Rhea" id="RHEA:53396"/>
        <dbReference type="Rhea" id="RHEA-COMP:11060"/>
        <dbReference type="Rhea" id="RHEA-COMP:13547"/>
        <dbReference type="Rhea" id="RHEA-COMP:19498"/>
        <dbReference type="Rhea" id="RHEA-COMP:19501"/>
        <dbReference type="ChEBI" id="CHEBI:15378"/>
        <dbReference type="ChEBI" id="CHEBI:30013"/>
        <dbReference type="ChEBI" id="CHEBI:57683"/>
        <dbReference type="ChEBI" id="CHEBI:58211"/>
        <dbReference type="ChEBI" id="CHEBI:137323"/>
        <dbReference type="EC" id="2.4.1.109"/>
    </reaction>
</comment>
<dbReference type="UniPathway" id="UPA00378"/>
<sequence>MTLGSETDSDSTHRLFCSLRTRFCELETVVSRHTHNACEKLRNRSSCLTKTSILRNPYVLLVMVCCICYWPSMWGQLVFDDRPAIIDNKDLRPNTPLYRLFQNDFWGTPLHKEQSHRSYRPLTTLTFRWNFSIHGLNPMGYHIINIALHSLVCILFYNYSRLLFCDSMTSLITSLLFAVHSIHTECVASIVGRAELLSAIFYLSALLIWISQKYKMKYKLLLSVIFSWFGFLCKEQSLTALIICAIHELISRRHLPIKENKVIPKASLNSIIVRVGNIKRSQIVWRKIVKNIFILLTAFMSALIFRLYLMGNKFPKFNRFDNPASYSGAPTKQLTYSYLIAFNSWLLLFPCDLSCDWTHASIPLVSNLLDPRIWTIGAFFAILFSLLFYALIKSEDHRLFLVLTLAIVPFIPSSNIFFPTGFVVAERVLYLPSIGFVLLIGMGVKKMLDSWESHSTGIKTVIGLLLIVHTVKTYRRCNEWNNEYSLYTSGLKVNPMNTKLLNNLGRLHERDGSYDVAINYFREAVRIEPSDVRGHLNLGNILLKTNNSKEAEMAYRTATHLLEESANTYHQISSMHLTALFRLSQLISRDPHRTQEAFLSRRQVLALKSDFKPMFESWTQELRSSANGGIEAAVMLAEALQYESTEPDVLYNLAIVVNESGSAQKALELLDRALSVDPHHEPSLLASARIIQDQGLSRLHEVAIERLNTIIELGSADETVFFNSAMLAIKSGRFDRGKHFLENAIQLKHNFSEALYNMALILYNEEYPQPLQAVEYLTKLLSTNTEHIKGLLLLGDIYIEYFNDLKNGENCYNRILTIDSTNVFAQHNLCVVHVRRKHFHEAIQCFEKIQKNNVGSVNVEHHLKLTRDLLRDQLRNGSNEFKFLL</sequence>
<comment type="subcellular location">
    <subcellularLocation>
        <location evidence="3">Endoplasmic reticulum</location>
    </subcellularLocation>
    <subcellularLocation>
        <location evidence="2">Membrane</location>
        <topology evidence="2">Multi-pass membrane protein</topology>
    </subcellularLocation>
</comment>
<dbReference type="PANTHER" id="PTHR44395:SF1">
    <property type="entry name" value="PROTEIN O-MANNOSYL-TRANSFERASE TMTC3"/>
    <property type="match status" value="1"/>
</dbReference>
<keyword evidence="9" id="KW-0677">Repeat</keyword>
<keyword evidence="10 16" id="KW-0802">TPR repeat</keyword>
<name>A0A7R9L912_9ACAR</name>
<feature type="repeat" description="TPR" evidence="16">
    <location>
        <begin position="647"/>
        <end position="680"/>
    </location>
</feature>
<proteinExistence type="inferred from homology"/>
<dbReference type="Pfam" id="PF08409">
    <property type="entry name" value="TMTC_DUF1736"/>
    <property type="match status" value="1"/>
</dbReference>
<evidence type="ECO:0000256" key="5">
    <source>
        <dbReference type="ARBA" id="ARBA00007882"/>
    </source>
</evidence>
<comment type="catalytic activity">
    <reaction evidence="15">
        <text>a di-trans,poly-cis-dolichyl beta-D-mannosyl phosphate + L-seryl-[protein] = 3-O-(alpha-D-mannosyl)-L-seryl-[protein] + a di-trans,poly-cis-dolichyl phosphate + H(+)</text>
        <dbReference type="Rhea" id="RHEA:17377"/>
        <dbReference type="Rhea" id="RHEA-COMP:9863"/>
        <dbReference type="Rhea" id="RHEA-COMP:13546"/>
        <dbReference type="Rhea" id="RHEA-COMP:19498"/>
        <dbReference type="Rhea" id="RHEA-COMP:19501"/>
        <dbReference type="ChEBI" id="CHEBI:15378"/>
        <dbReference type="ChEBI" id="CHEBI:29999"/>
        <dbReference type="ChEBI" id="CHEBI:57683"/>
        <dbReference type="ChEBI" id="CHEBI:58211"/>
        <dbReference type="ChEBI" id="CHEBI:137321"/>
        <dbReference type="EC" id="2.4.1.109"/>
    </reaction>
</comment>
<evidence type="ECO:0000256" key="15">
    <source>
        <dbReference type="ARBA" id="ARBA00045102"/>
    </source>
</evidence>
<dbReference type="PANTHER" id="PTHR44395">
    <property type="match status" value="1"/>
</dbReference>
<feature type="transmembrane region" description="Helical" evidence="17">
    <location>
        <begin position="288"/>
        <end position="309"/>
    </location>
</feature>
<dbReference type="EMBL" id="CAJPVJ010000073">
    <property type="protein sequence ID" value="CAG2160236.1"/>
    <property type="molecule type" value="Genomic_DNA"/>
</dbReference>
<dbReference type="SUPFAM" id="SSF48452">
    <property type="entry name" value="TPR-like"/>
    <property type="match status" value="2"/>
</dbReference>
<evidence type="ECO:0000256" key="17">
    <source>
        <dbReference type="SAM" id="Phobius"/>
    </source>
</evidence>
<dbReference type="SMART" id="SM00028">
    <property type="entry name" value="TPR"/>
    <property type="match status" value="7"/>
</dbReference>
<evidence type="ECO:0000256" key="9">
    <source>
        <dbReference type="ARBA" id="ARBA00022737"/>
    </source>
</evidence>
<evidence type="ECO:0000256" key="12">
    <source>
        <dbReference type="ARBA" id="ARBA00022989"/>
    </source>
</evidence>
<dbReference type="OrthoDB" id="66906at2759"/>
<dbReference type="EMBL" id="OC914898">
    <property type="protein sequence ID" value="CAD7637315.1"/>
    <property type="molecule type" value="Genomic_DNA"/>
</dbReference>
<feature type="transmembrane region" description="Helical" evidence="17">
    <location>
        <begin position="190"/>
        <end position="210"/>
    </location>
</feature>
<organism evidence="19">
    <name type="scientific">Oppiella nova</name>
    <dbReference type="NCBI Taxonomy" id="334625"/>
    <lineage>
        <taxon>Eukaryota</taxon>
        <taxon>Metazoa</taxon>
        <taxon>Ecdysozoa</taxon>
        <taxon>Arthropoda</taxon>
        <taxon>Chelicerata</taxon>
        <taxon>Arachnida</taxon>
        <taxon>Acari</taxon>
        <taxon>Acariformes</taxon>
        <taxon>Sarcoptiformes</taxon>
        <taxon>Oribatida</taxon>
        <taxon>Brachypylina</taxon>
        <taxon>Oppioidea</taxon>
        <taxon>Oppiidae</taxon>
        <taxon>Oppiella</taxon>
    </lineage>
</organism>
<keyword evidence="12 17" id="KW-1133">Transmembrane helix</keyword>